<evidence type="ECO:0000256" key="1">
    <source>
        <dbReference type="ARBA" id="ARBA00022801"/>
    </source>
</evidence>
<feature type="compositionally biased region" description="Low complexity" evidence="2">
    <location>
        <begin position="166"/>
        <end position="177"/>
    </location>
</feature>
<evidence type="ECO:0000256" key="2">
    <source>
        <dbReference type="SAM" id="MobiDB-lite"/>
    </source>
</evidence>
<dbReference type="InterPro" id="IPR005754">
    <property type="entry name" value="Sortase"/>
</dbReference>
<evidence type="ECO:0000313" key="3">
    <source>
        <dbReference type="EMBL" id="MBR7838631.1"/>
    </source>
</evidence>
<feature type="region of interest" description="Disordered" evidence="2">
    <location>
        <begin position="166"/>
        <end position="186"/>
    </location>
</feature>
<feature type="non-terminal residue" evidence="3">
    <location>
        <position position="1"/>
    </location>
</feature>
<dbReference type="InterPro" id="IPR042001">
    <property type="entry name" value="Sortase_F"/>
</dbReference>
<proteinExistence type="predicted"/>
<name>A0A941IW61_9ACTN</name>
<protein>
    <submittedName>
        <fullName evidence="3">Class F sortase</fullName>
    </submittedName>
</protein>
<organism evidence="3 4">
    <name type="scientific">Actinospica durhamensis</name>
    <dbReference type="NCBI Taxonomy" id="1508375"/>
    <lineage>
        <taxon>Bacteria</taxon>
        <taxon>Bacillati</taxon>
        <taxon>Actinomycetota</taxon>
        <taxon>Actinomycetes</taxon>
        <taxon>Catenulisporales</taxon>
        <taxon>Actinospicaceae</taxon>
        <taxon>Actinospica</taxon>
    </lineage>
</organism>
<dbReference type="Pfam" id="PF04203">
    <property type="entry name" value="Sortase"/>
    <property type="match status" value="1"/>
</dbReference>
<dbReference type="Gene3D" id="2.40.260.10">
    <property type="entry name" value="Sortase"/>
    <property type="match status" value="1"/>
</dbReference>
<dbReference type="AlphaFoldDB" id="A0A941IW61"/>
<sequence>ARPRTSASPVSMPASPPTRLRIPSIGVDAAVDELGLNTDGTVAVPGVPNDAGWYNGSATPGQTGASVLLGHVDFVGTGPAVFYRLGELKPGETIVVERKDGSSATFSVDAVREALKSDFPTQEVYGPTDGTAQLRLVTCGDWDSGQHKYVGNTIVFATLVPPHPASAAASTKASTASRPRGERGPR</sequence>
<dbReference type="GO" id="GO:0016787">
    <property type="term" value="F:hydrolase activity"/>
    <property type="evidence" value="ECO:0007669"/>
    <property type="project" value="UniProtKB-KW"/>
</dbReference>
<gene>
    <name evidence="3" type="ORF">KDL01_35515</name>
</gene>
<keyword evidence="4" id="KW-1185">Reference proteome</keyword>
<reference evidence="3" key="1">
    <citation type="submission" date="2021-04" db="EMBL/GenBank/DDBJ databases">
        <title>Genome based classification of Actinospica acidithermotolerans sp. nov., an actinobacterium isolated from an Indonesian hot spring.</title>
        <authorList>
            <person name="Kusuma A.B."/>
            <person name="Putra K.E."/>
            <person name="Nafisah S."/>
            <person name="Loh J."/>
            <person name="Nouioui I."/>
            <person name="Goodfellow M."/>
        </authorList>
    </citation>
    <scope>NUCLEOTIDE SEQUENCE</scope>
    <source>
        <strain evidence="3">CSCA 57</strain>
    </source>
</reference>
<dbReference type="RefSeq" id="WP_212533084.1">
    <property type="nucleotide sequence ID" value="NZ_JAGSOG010000311.1"/>
</dbReference>
<accession>A0A941IW61</accession>
<dbReference type="CDD" id="cd05829">
    <property type="entry name" value="Sortase_F"/>
    <property type="match status" value="1"/>
</dbReference>
<keyword evidence="1" id="KW-0378">Hydrolase</keyword>
<dbReference type="SUPFAM" id="SSF63817">
    <property type="entry name" value="Sortase"/>
    <property type="match status" value="1"/>
</dbReference>
<dbReference type="InterPro" id="IPR023365">
    <property type="entry name" value="Sortase_dom-sf"/>
</dbReference>
<evidence type="ECO:0000313" key="4">
    <source>
        <dbReference type="Proteomes" id="UP000675781"/>
    </source>
</evidence>
<dbReference type="NCBIfam" id="NF033748">
    <property type="entry name" value="class_F_sortase"/>
    <property type="match status" value="1"/>
</dbReference>
<feature type="compositionally biased region" description="Low complexity" evidence="2">
    <location>
        <begin position="1"/>
        <end position="13"/>
    </location>
</feature>
<dbReference type="EMBL" id="JAGSOG010000311">
    <property type="protein sequence ID" value="MBR7838631.1"/>
    <property type="molecule type" value="Genomic_DNA"/>
</dbReference>
<dbReference type="Proteomes" id="UP000675781">
    <property type="component" value="Unassembled WGS sequence"/>
</dbReference>
<feature type="region of interest" description="Disordered" evidence="2">
    <location>
        <begin position="1"/>
        <end position="21"/>
    </location>
</feature>
<comment type="caution">
    <text evidence="3">The sequence shown here is derived from an EMBL/GenBank/DDBJ whole genome shotgun (WGS) entry which is preliminary data.</text>
</comment>